<dbReference type="EMBL" id="JAHLQT010012015">
    <property type="protein sequence ID" value="KAG7171657.1"/>
    <property type="molecule type" value="Genomic_DNA"/>
</dbReference>
<comment type="caution">
    <text evidence="2">The sequence shown here is derived from an EMBL/GenBank/DDBJ whole genome shotgun (WGS) entry which is preliminary data.</text>
</comment>
<feature type="signal peptide" evidence="1">
    <location>
        <begin position="1"/>
        <end position="25"/>
    </location>
</feature>
<gene>
    <name evidence="2" type="ORF">Hamer_G014801</name>
</gene>
<evidence type="ECO:0000256" key="1">
    <source>
        <dbReference type="SAM" id="SignalP"/>
    </source>
</evidence>
<organism evidence="2 3">
    <name type="scientific">Homarus americanus</name>
    <name type="common">American lobster</name>
    <dbReference type="NCBI Taxonomy" id="6706"/>
    <lineage>
        <taxon>Eukaryota</taxon>
        <taxon>Metazoa</taxon>
        <taxon>Ecdysozoa</taxon>
        <taxon>Arthropoda</taxon>
        <taxon>Crustacea</taxon>
        <taxon>Multicrustacea</taxon>
        <taxon>Malacostraca</taxon>
        <taxon>Eumalacostraca</taxon>
        <taxon>Eucarida</taxon>
        <taxon>Decapoda</taxon>
        <taxon>Pleocyemata</taxon>
        <taxon>Astacidea</taxon>
        <taxon>Nephropoidea</taxon>
        <taxon>Nephropidae</taxon>
        <taxon>Homarus</taxon>
    </lineage>
</organism>
<keyword evidence="1" id="KW-0732">Signal</keyword>
<protein>
    <submittedName>
        <fullName evidence="2">Uncharacterized protein</fullName>
    </submittedName>
</protein>
<evidence type="ECO:0000313" key="3">
    <source>
        <dbReference type="Proteomes" id="UP000747542"/>
    </source>
</evidence>
<name>A0A8J5N1W2_HOMAM</name>
<feature type="chain" id="PRO_5035262762" evidence="1">
    <location>
        <begin position="26"/>
        <end position="141"/>
    </location>
</feature>
<evidence type="ECO:0000313" key="2">
    <source>
        <dbReference type="EMBL" id="KAG7171657.1"/>
    </source>
</evidence>
<accession>A0A8J5N1W2</accession>
<dbReference type="Proteomes" id="UP000747542">
    <property type="component" value="Unassembled WGS sequence"/>
</dbReference>
<reference evidence="2" key="1">
    <citation type="journal article" date="2021" name="Sci. Adv.">
        <title>The American lobster genome reveals insights on longevity, neural, and immune adaptations.</title>
        <authorList>
            <person name="Polinski J.M."/>
            <person name="Zimin A.V."/>
            <person name="Clark K.F."/>
            <person name="Kohn A.B."/>
            <person name="Sadowski N."/>
            <person name="Timp W."/>
            <person name="Ptitsyn A."/>
            <person name="Khanna P."/>
            <person name="Romanova D.Y."/>
            <person name="Williams P."/>
            <person name="Greenwood S.J."/>
            <person name="Moroz L.L."/>
            <person name="Walt D.R."/>
            <person name="Bodnar A.G."/>
        </authorList>
    </citation>
    <scope>NUCLEOTIDE SEQUENCE</scope>
    <source>
        <strain evidence="2">GMGI-L3</strain>
    </source>
</reference>
<proteinExistence type="predicted"/>
<sequence>MSGRTRTSLLLLLLVVMSATPPGQSVFLSPLFAFGTSGDLISINYHSSRHNGGLLARNAAKQIVGMSVEIGKRKFNLGDMLGSTARGYQTNSVWEQLTKSTRNGDFPNSPPEGDLPLTLDLNQLWKALYRPPSQWRIKDHP</sequence>
<dbReference type="AlphaFoldDB" id="A0A8J5N1W2"/>
<keyword evidence="3" id="KW-1185">Reference proteome</keyword>